<keyword evidence="2" id="KW-0479">Metal-binding</keyword>
<dbReference type="Pfam" id="PF07732">
    <property type="entry name" value="Cu-oxidase_3"/>
    <property type="match status" value="1"/>
</dbReference>
<evidence type="ECO:0000256" key="4">
    <source>
        <dbReference type="ARBA" id="ARBA00023008"/>
    </source>
</evidence>
<evidence type="ECO:0000313" key="9">
    <source>
        <dbReference type="EMBL" id="EPQ29806.1"/>
    </source>
</evidence>
<dbReference type="Proteomes" id="UP000053664">
    <property type="component" value="Unassembled WGS sequence"/>
</dbReference>
<dbReference type="InterPro" id="IPR045087">
    <property type="entry name" value="Cu-oxidase_fam"/>
</dbReference>
<dbReference type="HOGENOM" id="CLU_006504_7_1_1"/>
<dbReference type="KEGG" id="pfp:PFL1_02479"/>
<dbReference type="PANTHER" id="PTHR11709">
    <property type="entry name" value="MULTI-COPPER OXIDASE"/>
    <property type="match status" value="1"/>
</dbReference>
<sequence length="669" mass="73213">MPRCVSFPRPCLPPSDQTALPYSTPCLSCRRSHPHTMRSTISVLSVVLLLGLALCGTSHARPATAPQSKPLVAQLQVKASGAHLKQLEQNDPDSAPNPVASLEEGLGKVLNASYVSVVQGPGGEGRFAGGPKTHHFDWNIHYADGAPDGYAKRQIMINGQAPGPTIECNEGDEIVVMVHNHLDVGTGIHWHGMFQNSTPYMDGIPGFTQCPIPAGGSFEYRFRVQGQFGTYWYHSHEAVQYTDGLYGPLIVHSPNDPYQQGRDYDDEIIILLADNYHDYADKIVREMLSPAGYKGTPAAPSPQSALINGRGVFNCSMAEHKSRCADLKTPTRSVVPGKTYRLRIINGGSHAFNYVSIDGHMLDVIAADGTPIFKQSVHRIPLHNGQRYDALVTMDVGEPGDSFLLRSFIETSCFAVVDPALDPTANLTLQYQFFPEEPVSSPVPRDWSDMNNSNNTGCVDFSDDLLTPLIPQTVPENKNPDGVGKFITGFGFMNISSTQRVGRFFVNGTSYVNYINRPFLESVHRGGAINPAQITSMTFNDDVWVADIILVNTDVIDHPYHLHGVESHIIGRGSGNLTVEEWKTKSFNTINPPRRDTIVVPQKTWAVLRVFSDNPGVWAMHCHIAFHLAGGFMGAVVIHPEAIKQLPYPSSVLDLCPTDAASLNTIEVP</sequence>
<dbReference type="PROSITE" id="PS00079">
    <property type="entry name" value="MULTICOPPER_OXIDASE1"/>
    <property type="match status" value="1"/>
</dbReference>
<dbReference type="EMBL" id="KE361629">
    <property type="protein sequence ID" value="EPQ29806.1"/>
    <property type="molecule type" value="Genomic_DNA"/>
</dbReference>
<proteinExistence type="inferred from homology"/>
<evidence type="ECO:0000259" key="7">
    <source>
        <dbReference type="Pfam" id="PF07731"/>
    </source>
</evidence>
<dbReference type="AlphaFoldDB" id="A0A061HGM1"/>
<dbReference type="InterPro" id="IPR011707">
    <property type="entry name" value="Cu-oxidase-like_N"/>
</dbReference>
<dbReference type="Pfam" id="PF00394">
    <property type="entry name" value="Cu-oxidase"/>
    <property type="match status" value="1"/>
</dbReference>
<keyword evidence="4" id="KW-0186">Copper</keyword>
<evidence type="ECO:0008006" key="11">
    <source>
        <dbReference type="Google" id="ProtNLM"/>
    </source>
</evidence>
<reference evidence="9 10" key="1">
    <citation type="journal article" date="2013" name="Plant Cell">
        <title>The transition from a phytopathogenic smut ancestor to an anamorphic biocontrol agent deciphered by comparative whole-genome analysis.</title>
        <authorList>
            <person name="Lefebvre F."/>
            <person name="Joly D.L."/>
            <person name="Labbe C."/>
            <person name="Teichmann B."/>
            <person name="Linning R."/>
            <person name="Belzile F."/>
            <person name="Bakkeren G."/>
            <person name="Belanger R.R."/>
        </authorList>
    </citation>
    <scope>NUCLEOTIDE SEQUENCE [LARGE SCALE GENOMIC DNA]</scope>
    <source>
        <strain evidence="9 10">PF-1</strain>
    </source>
</reference>
<dbReference type="Pfam" id="PF07731">
    <property type="entry name" value="Cu-oxidase_2"/>
    <property type="match status" value="1"/>
</dbReference>
<evidence type="ECO:0000259" key="6">
    <source>
        <dbReference type="Pfam" id="PF00394"/>
    </source>
</evidence>
<dbReference type="GO" id="GO:0016491">
    <property type="term" value="F:oxidoreductase activity"/>
    <property type="evidence" value="ECO:0007669"/>
    <property type="project" value="UniProtKB-KW"/>
</dbReference>
<dbReference type="CDD" id="cd13857">
    <property type="entry name" value="CuRO_1_Diphenol_Ox"/>
    <property type="match status" value="1"/>
</dbReference>
<dbReference type="GO" id="GO:0005507">
    <property type="term" value="F:copper ion binding"/>
    <property type="evidence" value="ECO:0007669"/>
    <property type="project" value="InterPro"/>
</dbReference>
<dbReference type="RefSeq" id="XP_007878187.1">
    <property type="nucleotide sequence ID" value="XM_007879996.1"/>
</dbReference>
<name>A0A061HGM1_9BASI</name>
<feature type="domain" description="Plastocyanin-like" evidence="7">
    <location>
        <begin position="534"/>
        <end position="640"/>
    </location>
</feature>
<organism evidence="9 10">
    <name type="scientific">Pseudozyma flocculosa PF-1</name>
    <dbReference type="NCBI Taxonomy" id="1277687"/>
    <lineage>
        <taxon>Eukaryota</taxon>
        <taxon>Fungi</taxon>
        <taxon>Dikarya</taxon>
        <taxon>Basidiomycota</taxon>
        <taxon>Ustilaginomycotina</taxon>
        <taxon>Ustilaginomycetes</taxon>
        <taxon>Ustilaginales</taxon>
        <taxon>Ustilaginaceae</taxon>
        <taxon>Pseudozyma</taxon>
    </lineage>
</organism>
<gene>
    <name evidence="9" type="ORF">PFL1_02479</name>
</gene>
<dbReference type="SUPFAM" id="SSF49503">
    <property type="entry name" value="Cupredoxins"/>
    <property type="match status" value="3"/>
</dbReference>
<dbReference type="Gene3D" id="2.60.40.420">
    <property type="entry name" value="Cupredoxins - blue copper proteins"/>
    <property type="match status" value="3"/>
</dbReference>
<feature type="domain" description="Plastocyanin-like" evidence="6">
    <location>
        <begin position="267"/>
        <end position="404"/>
    </location>
</feature>
<dbReference type="GeneID" id="19316599"/>
<dbReference type="InterPro" id="IPR001117">
    <property type="entry name" value="Cu-oxidase_2nd"/>
</dbReference>
<dbReference type="PANTHER" id="PTHR11709:SF414">
    <property type="entry name" value="ADR239WP"/>
    <property type="match status" value="1"/>
</dbReference>
<dbReference type="OrthoDB" id="2121828at2759"/>
<dbReference type="InterPro" id="IPR008972">
    <property type="entry name" value="Cupredoxin"/>
</dbReference>
<evidence type="ECO:0000313" key="10">
    <source>
        <dbReference type="Proteomes" id="UP000053664"/>
    </source>
</evidence>
<evidence type="ECO:0000256" key="1">
    <source>
        <dbReference type="ARBA" id="ARBA00010609"/>
    </source>
</evidence>
<dbReference type="InterPro" id="IPR011706">
    <property type="entry name" value="Cu-oxidase_C"/>
</dbReference>
<protein>
    <recommendedName>
        <fullName evidence="11">Laccase</fullName>
    </recommendedName>
</protein>
<evidence type="ECO:0000256" key="5">
    <source>
        <dbReference type="ARBA" id="ARBA00023180"/>
    </source>
</evidence>
<dbReference type="InterPro" id="IPR033138">
    <property type="entry name" value="Cu_oxidase_CS"/>
</dbReference>
<keyword evidence="3" id="KW-0560">Oxidoreductase</keyword>
<keyword evidence="5" id="KW-0325">Glycoprotein</keyword>
<comment type="similarity">
    <text evidence="1">Belongs to the multicopper oxidase family.</text>
</comment>
<evidence type="ECO:0000256" key="3">
    <source>
        <dbReference type="ARBA" id="ARBA00023002"/>
    </source>
</evidence>
<evidence type="ECO:0000259" key="8">
    <source>
        <dbReference type="Pfam" id="PF07732"/>
    </source>
</evidence>
<accession>A0A061HGM1</accession>
<feature type="domain" description="Plastocyanin-like" evidence="8">
    <location>
        <begin position="141"/>
        <end position="255"/>
    </location>
</feature>
<dbReference type="eggNOG" id="KOG1263">
    <property type="taxonomic scope" value="Eukaryota"/>
</dbReference>
<evidence type="ECO:0000256" key="2">
    <source>
        <dbReference type="ARBA" id="ARBA00022723"/>
    </source>
</evidence>